<gene>
    <name evidence="1" type="ORF">ABFW12_01900</name>
</gene>
<name>A0ABV3V752_9MYCO</name>
<reference evidence="1 2" key="1">
    <citation type="submission" date="2024-04" db="EMBL/GenBank/DDBJ databases">
        <title>Genomic Markers of Mycobacteria.</title>
        <authorList>
            <person name="Soliman M.S."/>
            <person name="Elkholy A."/>
            <person name="Soliman N.S."/>
            <person name="Abbas A."/>
            <person name="Khayrat S."/>
            <person name="Shawky S."/>
        </authorList>
    </citation>
    <scope>NUCLEOTIDE SEQUENCE [LARGE SCALE GENOMIC DNA]</scope>
    <source>
        <strain evidence="1 2">Egy-CU-AM5</strain>
    </source>
</reference>
<keyword evidence="2" id="KW-1185">Reference proteome</keyword>
<protein>
    <submittedName>
        <fullName evidence="1">Uncharacterized protein</fullName>
    </submittedName>
</protein>
<sequence length="105" mass="11792">MKTEVGEFIENPIMQGDEVTIPRGTVVHSTHSRRFEYVATRQMDVTVRYADPGYSLGDCVKLPQVEWVGADGYHRNAQLTPGLLRENGISLITPLGETDEWKMNA</sequence>
<evidence type="ECO:0000313" key="2">
    <source>
        <dbReference type="Proteomes" id="UP001558474"/>
    </source>
</evidence>
<evidence type="ECO:0000313" key="1">
    <source>
        <dbReference type="EMBL" id="MEX3736982.1"/>
    </source>
</evidence>
<dbReference type="EMBL" id="JBDLOU010000003">
    <property type="protein sequence ID" value="MEX3736982.1"/>
    <property type="molecule type" value="Genomic_DNA"/>
</dbReference>
<dbReference type="RefSeq" id="WP_368572305.1">
    <property type="nucleotide sequence ID" value="NZ_JBDLOU010000003.1"/>
</dbReference>
<dbReference type="Proteomes" id="UP001558474">
    <property type="component" value="Unassembled WGS sequence"/>
</dbReference>
<proteinExistence type="predicted"/>
<accession>A0ABV3V752</accession>
<comment type="caution">
    <text evidence="1">The sequence shown here is derived from an EMBL/GenBank/DDBJ whole genome shotgun (WGS) entry which is preliminary data.</text>
</comment>
<organism evidence="1 2">
    <name type="scientific">Mycolicibacterium porcinum</name>
    <dbReference type="NCBI Taxonomy" id="39693"/>
    <lineage>
        <taxon>Bacteria</taxon>
        <taxon>Bacillati</taxon>
        <taxon>Actinomycetota</taxon>
        <taxon>Actinomycetes</taxon>
        <taxon>Mycobacteriales</taxon>
        <taxon>Mycobacteriaceae</taxon>
        <taxon>Mycolicibacterium</taxon>
    </lineage>
</organism>